<organism evidence="1 2">
    <name type="scientific">Ursus americanus</name>
    <name type="common">American black bear</name>
    <name type="synonym">Euarctos americanus</name>
    <dbReference type="NCBI Taxonomy" id="9643"/>
    <lineage>
        <taxon>Eukaryota</taxon>
        <taxon>Metazoa</taxon>
        <taxon>Chordata</taxon>
        <taxon>Craniata</taxon>
        <taxon>Vertebrata</taxon>
        <taxon>Euteleostomi</taxon>
        <taxon>Mammalia</taxon>
        <taxon>Eutheria</taxon>
        <taxon>Laurasiatheria</taxon>
        <taxon>Carnivora</taxon>
        <taxon>Caniformia</taxon>
        <taxon>Ursidae</taxon>
        <taxon>Ursus</taxon>
    </lineage>
</organism>
<evidence type="ECO:0000313" key="1">
    <source>
        <dbReference type="Ensembl" id="ENSUAMP00000010934.1"/>
    </source>
</evidence>
<dbReference type="GO" id="GO:0097505">
    <property type="term" value="C:Rad6-Rad18 complex"/>
    <property type="evidence" value="ECO:0007669"/>
    <property type="project" value="TreeGrafter"/>
</dbReference>
<dbReference type="Proteomes" id="UP000291022">
    <property type="component" value="Unassembled WGS sequence"/>
</dbReference>
<dbReference type="GO" id="GO:0003697">
    <property type="term" value="F:single-stranded DNA binding"/>
    <property type="evidence" value="ECO:0007669"/>
    <property type="project" value="InterPro"/>
</dbReference>
<dbReference type="PANTHER" id="PTHR14134:SF2">
    <property type="entry name" value="E3 UBIQUITIN-PROTEIN LIGASE RAD18"/>
    <property type="match status" value="1"/>
</dbReference>
<dbReference type="InterPro" id="IPR013083">
    <property type="entry name" value="Znf_RING/FYVE/PHD"/>
</dbReference>
<evidence type="ECO:0008006" key="3">
    <source>
        <dbReference type="Google" id="ProtNLM"/>
    </source>
</evidence>
<reference evidence="2" key="1">
    <citation type="submission" date="2016-06" db="EMBL/GenBank/DDBJ databases">
        <title>De novo assembly and RNA-Seq shows season-dependent expression and editing in black bear kidneys.</title>
        <authorList>
            <person name="Korstanje R."/>
            <person name="Srivastava A."/>
            <person name="Sarsani V.K."/>
            <person name="Sheehan S.M."/>
            <person name="Seger R.L."/>
            <person name="Barter M.E."/>
            <person name="Lindqvist C."/>
            <person name="Brody L.C."/>
            <person name="Mullikin J.C."/>
        </authorList>
    </citation>
    <scope>NUCLEOTIDE SEQUENCE [LARGE SCALE GENOMIC DNA]</scope>
</reference>
<dbReference type="GeneTree" id="ENSGT01030000235965"/>
<dbReference type="AlphaFoldDB" id="A0A452QYQ4"/>
<evidence type="ECO:0000313" key="2">
    <source>
        <dbReference type="Proteomes" id="UP000291022"/>
    </source>
</evidence>
<name>A0A452QYQ4_URSAM</name>
<sequence length="48" mass="5415">MDSLVEPRWPPGLAAIDDLLRCGICFEYFNIAVMIPQCSHNCKYALSL</sequence>
<dbReference type="GO" id="GO:0005634">
    <property type="term" value="C:nucleus"/>
    <property type="evidence" value="ECO:0007669"/>
    <property type="project" value="TreeGrafter"/>
</dbReference>
<dbReference type="GO" id="GO:0006513">
    <property type="term" value="P:protein monoubiquitination"/>
    <property type="evidence" value="ECO:0007669"/>
    <property type="project" value="InterPro"/>
</dbReference>
<dbReference type="InterPro" id="IPR039577">
    <property type="entry name" value="Rad18"/>
</dbReference>
<protein>
    <recommendedName>
        <fullName evidence="3">RAD18 E3 ubiquitin protein ligase</fullName>
    </recommendedName>
</protein>
<keyword evidence="2" id="KW-1185">Reference proteome</keyword>
<reference evidence="1" key="3">
    <citation type="submission" date="2025-09" db="UniProtKB">
        <authorList>
            <consortium name="Ensembl"/>
        </authorList>
    </citation>
    <scope>IDENTIFICATION</scope>
</reference>
<dbReference type="Gene3D" id="3.30.40.10">
    <property type="entry name" value="Zinc/RING finger domain, C3HC4 (zinc finger)"/>
    <property type="match status" value="1"/>
</dbReference>
<dbReference type="Ensembl" id="ENSUAMT00000012293.1">
    <property type="protein sequence ID" value="ENSUAMP00000010934.1"/>
    <property type="gene ID" value="ENSUAMG00000008947.1"/>
</dbReference>
<accession>A0A452QYQ4</accession>
<reference evidence="1" key="2">
    <citation type="submission" date="2025-08" db="UniProtKB">
        <authorList>
            <consortium name="Ensembl"/>
        </authorList>
    </citation>
    <scope>IDENTIFICATION</scope>
</reference>
<proteinExistence type="predicted"/>
<dbReference type="PANTHER" id="PTHR14134">
    <property type="entry name" value="E3 UBIQUITIN-PROTEIN LIGASE RAD18"/>
    <property type="match status" value="1"/>
</dbReference>
<dbReference type="SUPFAM" id="SSF57850">
    <property type="entry name" value="RING/U-box"/>
    <property type="match status" value="1"/>
</dbReference>
<dbReference type="GO" id="GO:0061630">
    <property type="term" value="F:ubiquitin protein ligase activity"/>
    <property type="evidence" value="ECO:0007669"/>
    <property type="project" value="InterPro"/>
</dbReference>
<dbReference type="GO" id="GO:0006301">
    <property type="term" value="P:DNA damage tolerance"/>
    <property type="evidence" value="ECO:0007669"/>
    <property type="project" value="InterPro"/>
</dbReference>
<dbReference type="STRING" id="9643.ENSUAMP00000010934"/>